<evidence type="ECO:0000256" key="10">
    <source>
        <dbReference type="PROSITE-ProRule" id="PRU10141"/>
    </source>
</evidence>
<keyword evidence="12" id="KW-0472">Membrane</keyword>
<dbReference type="GO" id="GO:0004674">
    <property type="term" value="F:protein serine/threonine kinase activity"/>
    <property type="evidence" value="ECO:0007669"/>
    <property type="project" value="UniProtKB-KW"/>
</dbReference>
<proteinExistence type="predicted"/>
<comment type="catalytic activity">
    <reaction evidence="9">
        <text>L-seryl-[protein] + ATP = O-phospho-L-seryl-[protein] + ADP + H(+)</text>
        <dbReference type="Rhea" id="RHEA:17989"/>
        <dbReference type="Rhea" id="RHEA-COMP:9863"/>
        <dbReference type="Rhea" id="RHEA-COMP:11604"/>
        <dbReference type="ChEBI" id="CHEBI:15378"/>
        <dbReference type="ChEBI" id="CHEBI:29999"/>
        <dbReference type="ChEBI" id="CHEBI:30616"/>
        <dbReference type="ChEBI" id="CHEBI:83421"/>
        <dbReference type="ChEBI" id="CHEBI:456216"/>
        <dbReference type="EC" id="2.7.11.1"/>
    </reaction>
</comment>
<dbReference type="EC" id="2.7.11.1" evidence="1"/>
<feature type="compositionally biased region" description="Polar residues" evidence="11">
    <location>
        <begin position="626"/>
        <end position="635"/>
    </location>
</feature>
<dbReference type="Gene3D" id="3.30.200.20">
    <property type="entry name" value="Phosphorylase Kinase, domain 1"/>
    <property type="match status" value="1"/>
</dbReference>
<keyword evidence="6 15" id="KW-0418">Kinase</keyword>
<dbReference type="SMART" id="SM00740">
    <property type="entry name" value="PASTA"/>
    <property type="match status" value="3"/>
</dbReference>
<evidence type="ECO:0000256" key="2">
    <source>
        <dbReference type="ARBA" id="ARBA00022527"/>
    </source>
</evidence>
<evidence type="ECO:0000256" key="4">
    <source>
        <dbReference type="ARBA" id="ARBA00022737"/>
    </source>
</evidence>
<dbReference type="AlphaFoldDB" id="A0A4Y4D929"/>
<keyword evidence="4" id="KW-0677">Repeat</keyword>
<dbReference type="STRING" id="1272.GCA_900014985_00838"/>
<keyword evidence="7 10" id="KW-0067">ATP-binding</keyword>
<protein>
    <recommendedName>
        <fullName evidence="1">non-specific serine/threonine protein kinase</fullName>
        <ecNumber evidence="1">2.7.11.1</ecNumber>
    </recommendedName>
</protein>
<dbReference type="SUPFAM" id="SSF56112">
    <property type="entry name" value="Protein kinase-like (PK-like)"/>
    <property type="match status" value="1"/>
</dbReference>
<evidence type="ECO:0000259" key="13">
    <source>
        <dbReference type="PROSITE" id="PS50011"/>
    </source>
</evidence>
<name>A0A4Y4D929_KOCVA</name>
<dbReference type="FunFam" id="1.10.510.10:FF:000021">
    <property type="entry name" value="Serine/threonine protein kinase"/>
    <property type="match status" value="1"/>
</dbReference>
<accession>A0A4Y4D929</accession>
<comment type="catalytic activity">
    <reaction evidence="8">
        <text>L-threonyl-[protein] + ATP = O-phospho-L-threonyl-[protein] + ADP + H(+)</text>
        <dbReference type="Rhea" id="RHEA:46608"/>
        <dbReference type="Rhea" id="RHEA-COMP:11060"/>
        <dbReference type="Rhea" id="RHEA-COMP:11605"/>
        <dbReference type="ChEBI" id="CHEBI:15378"/>
        <dbReference type="ChEBI" id="CHEBI:30013"/>
        <dbReference type="ChEBI" id="CHEBI:30616"/>
        <dbReference type="ChEBI" id="CHEBI:61977"/>
        <dbReference type="ChEBI" id="CHEBI:456216"/>
        <dbReference type="EC" id="2.7.11.1"/>
    </reaction>
</comment>
<dbReference type="PROSITE" id="PS00107">
    <property type="entry name" value="PROTEIN_KINASE_ATP"/>
    <property type="match status" value="1"/>
</dbReference>
<dbReference type="InterPro" id="IPR011009">
    <property type="entry name" value="Kinase-like_dom_sf"/>
</dbReference>
<dbReference type="GO" id="GO:0005524">
    <property type="term" value="F:ATP binding"/>
    <property type="evidence" value="ECO:0007669"/>
    <property type="project" value="UniProtKB-UniRule"/>
</dbReference>
<feature type="domain" description="PASTA" evidence="14">
    <location>
        <begin position="531"/>
        <end position="599"/>
    </location>
</feature>
<dbReference type="EMBL" id="BJNW01000024">
    <property type="protein sequence ID" value="GED00124.1"/>
    <property type="molecule type" value="Genomic_DNA"/>
</dbReference>
<dbReference type="Gene3D" id="1.10.510.10">
    <property type="entry name" value="Transferase(Phosphotransferase) domain 1"/>
    <property type="match status" value="1"/>
</dbReference>
<dbReference type="CDD" id="cd14014">
    <property type="entry name" value="STKc_PknB_like"/>
    <property type="match status" value="1"/>
</dbReference>
<dbReference type="Pfam" id="PF03793">
    <property type="entry name" value="PASTA"/>
    <property type="match status" value="3"/>
</dbReference>
<dbReference type="InterPro" id="IPR000719">
    <property type="entry name" value="Prot_kinase_dom"/>
</dbReference>
<dbReference type="FunFam" id="3.30.200.20:FF:000035">
    <property type="entry name" value="Serine/threonine protein kinase Stk1"/>
    <property type="match status" value="1"/>
</dbReference>
<keyword evidence="12" id="KW-0812">Transmembrane</keyword>
<feature type="transmembrane region" description="Helical" evidence="12">
    <location>
        <begin position="366"/>
        <end position="390"/>
    </location>
</feature>
<dbReference type="OrthoDB" id="9762169at2"/>
<dbReference type="Proteomes" id="UP000315730">
    <property type="component" value="Unassembled WGS sequence"/>
</dbReference>
<evidence type="ECO:0000256" key="11">
    <source>
        <dbReference type="SAM" id="MobiDB-lite"/>
    </source>
</evidence>
<dbReference type="SMART" id="SM00220">
    <property type="entry name" value="S_TKc"/>
    <property type="match status" value="1"/>
</dbReference>
<dbReference type="CDD" id="cd06577">
    <property type="entry name" value="PASTA_pknB"/>
    <property type="match status" value="3"/>
</dbReference>
<feature type="compositionally biased region" description="Polar residues" evidence="11">
    <location>
        <begin position="576"/>
        <end position="595"/>
    </location>
</feature>
<dbReference type="PANTHER" id="PTHR43289:SF6">
    <property type="entry name" value="SERINE_THREONINE-PROTEIN KINASE NEKL-3"/>
    <property type="match status" value="1"/>
</dbReference>
<evidence type="ECO:0000256" key="6">
    <source>
        <dbReference type="ARBA" id="ARBA00022777"/>
    </source>
</evidence>
<organism evidence="15 16">
    <name type="scientific">Kocuria varians</name>
    <name type="common">Micrococcus varians</name>
    <dbReference type="NCBI Taxonomy" id="1272"/>
    <lineage>
        <taxon>Bacteria</taxon>
        <taxon>Bacillati</taxon>
        <taxon>Actinomycetota</taxon>
        <taxon>Actinomycetes</taxon>
        <taxon>Micrococcales</taxon>
        <taxon>Micrococcaceae</taxon>
        <taxon>Kocuria</taxon>
    </lineage>
</organism>
<reference evidence="15 16" key="1">
    <citation type="submission" date="2019-06" db="EMBL/GenBank/DDBJ databases">
        <title>Whole genome shotgun sequence of Kocuria varians NBRC 15358.</title>
        <authorList>
            <person name="Hosoyama A."/>
            <person name="Uohara A."/>
            <person name="Ohji S."/>
            <person name="Ichikawa N."/>
        </authorList>
    </citation>
    <scope>NUCLEOTIDE SEQUENCE [LARGE SCALE GENOMIC DNA]</scope>
    <source>
        <strain evidence="15 16">NBRC 15358</strain>
    </source>
</reference>
<evidence type="ECO:0000256" key="5">
    <source>
        <dbReference type="ARBA" id="ARBA00022741"/>
    </source>
</evidence>
<dbReference type="PANTHER" id="PTHR43289">
    <property type="entry name" value="MITOGEN-ACTIVATED PROTEIN KINASE KINASE KINASE 20-RELATED"/>
    <property type="match status" value="1"/>
</dbReference>
<dbReference type="PROSITE" id="PS51178">
    <property type="entry name" value="PASTA"/>
    <property type="match status" value="3"/>
</dbReference>
<evidence type="ECO:0000313" key="15">
    <source>
        <dbReference type="EMBL" id="GED00124.1"/>
    </source>
</evidence>
<feature type="compositionally biased region" description="Low complexity" evidence="11">
    <location>
        <begin position="614"/>
        <end position="624"/>
    </location>
</feature>
<dbReference type="GO" id="GO:0045717">
    <property type="term" value="P:negative regulation of fatty acid biosynthetic process"/>
    <property type="evidence" value="ECO:0007669"/>
    <property type="project" value="UniProtKB-ARBA"/>
</dbReference>
<dbReference type="InterPro" id="IPR005543">
    <property type="entry name" value="PASTA_dom"/>
</dbReference>
<keyword evidence="2" id="KW-0723">Serine/threonine-protein kinase</keyword>
<feature type="domain" description="PASTA" evidence="14">
    <location>
        <begin position="397"/>
        <end position="463"/>
    </location>
</feature>
<feature type="domain" description="Protein kinase" evidence="13">
    <location>
        <begin position="14"/>
        <end position="279"/>
    </location>
</feature>
<dbReference type="NCBIfam" id="NF033483">
    <property type="entry name" value="PknB_PASTA_kin"/>
    <property type="match status" value="1"/>
</dbReference>
<evidence type="ECO:0000256" key="3">
    <source>
        <dbReference type="ARBA" id="ARBA00022679"/>
    </source>
</evidence>
<evidence type="ECO:0000313" key="16">
    <source>
        <dbReference type="Proteomes" id="UP000315730"/>
    </source>
</evidence>
<evidence type="ECO:0000256" key="7">
    <source>
        <dbReference type="ARBA" id="ARBA00022840"/>
    </source>
</evidence>
<keyword evidence="5 10" id="KW-0547">Nucleotide-binding</keyword>
<keyword evidence="16" id="KW-1185">Reference proteome</keyword>
<dbReference type="InterPro" id="IPR017441">
    <property type="entry name" value="Protein_kinase_ATP_BS"/>
</dbReference>
<feature type="region of interest" description="Disordered" evidence="11">
    <location>
        <begin position="568"/>
        <end position="645"/>
    </location>
</feature>
<evidence type="ECO:0000256" key="1">
    <source>
        <dbReference type="ARBA" id="ARBA00012513"/>
    </source>
</evidence>
<dbReference type="Pfam" id="PF00069">
    <property type="entry name" value="Pkinase"/>
    <property type="match status" value="1"/>
</dbReference>
<gene>
    <name evidence="15" type="ORF">KVA01_22780</name>
</gene>
<feature type="binding site" evidence="10">
    <location>
        <position position="43"/>
    </location>
    <ligand>
        <name>ATP</name>
        <dbReference type="ChEBI" id="CHEBI:30616"/>
    </ligand>
</feature>
<dbReference type="RefSeq" id="WP_068468164.1">
    <property type="nucleotide sequence ID" value="NZ_BJNW01000024.1"/>
</dbReference>
<evidence type="ECO:0000256" key="8">
    <source>
        <dbReference type="ARBA" id="ARBA00047899"/>
    </source>
</evidence>
<evidence type="ECO:0000256" key="9">
    <source>
        <dbReference type="ARBA" id="ARBA00048679"/>
    </source>
</evidence>
<keyword evidence="12" id="KW-1133">Transmembrane helix</keyword>
<dbReference type="PROSITE" id="PS50011">
    <property type="entry name" value="PROTEIN_KINASE_DOM"/>
    <property type="match status" value="1"/>
</dbReference>
<evidence type="ECO:0000259" key="14">
    <source>
        <dbReference type="PROSITE" id="PS51178"/>
    </source>
</evidence>
<comment type="caution">
    <text evidence="15">The sequence shown here is derived from an EMBL/GenBank/DDBJ whole genome shotgun (WGS) entry which is preliminary data.</text>
</comment>
<dbReference type="Gene3D" id="3.30.10.20">
    <property type="match status" value="3"/>
</dbReference>
<evidence type="ECO:0000256" key="12">
    <source>
        <dbReference type="SAM" id="Phobius"/>
    </source>
</evidence>
<keyword evidence="3" id="KW-0808">Transferase</keyword>
<feature type="region of interest" description="Disordered" evidence="11">
    <location>
        <begin position="319"/>
        <end position="360"/>
    </location>
</feature>
<sequence>MGTPSIPDLINDRYEVGEVIGRGGMATVHVGQDVRLGRRVAIKILRPELAADETFHERFQREAHAVASLNHHSIVAIYDTGEITPQGPDGVLRPYIVMEYVPGQTLRELIHGGGVTPEQALEYMLGIMDALSFSHRAGIVHRDIKPANVKVTPDGSVKVMDFGIARAVEDTQAALTQSQAVLGTAQYLSPEQARGAAVDPRSDLYSAACVFFEMLTGRAPFVGESSVAIAAQHVRDAPPAPSALNPQLPPAVDRFMERALAKNPQDRFADAGEMRRALRQLATALPGDLGATQPIDTALAGDSSTKTLPAVGHGAPAAAVVAAGRSEDSEPSGGTPVRPGDLDPDDETGPVAPGSREANPPRRRRWLLPVMLLLLLALLGVGTVLGVQWWQSQQVEQVARVSVPQVVGMDSTTAENTLRDAGLNPAFTTKHDNSVPDKHVISMDPASGTEVDQGSTVNVVVSQGPEDVAVPGDLVGQSLDHARQSLQKAELTVGEVTTVNSATVPENVVISSDPGAGTSVARKTAVKLQISSGKVTVPDVVGSTRAEAEQALRAENVRLGSDVKIEETEDAESGTVLAQSAPAGSSVNQGSTITLTVAKRVTPSPTPTEEETAEPTPTDDGPTAQPTPSHTTARPSATRGGRSNG</sequence>
<feature type="domain" description="PASTA" evidence="14">
    <location>
        <begin position="464"/>
        <end position="530"/>
    </location>
</feature>